<dbReference type="InterPro" id="IPR050991">
    <property type="entry name" value="ECM_Regulatory_Proteins"/>
</dbReference>
<keyword evidence="7" id="KW-1185">Reference proteome</keyword>
<dbReference type="InterPro" id="IPR036116">
    <property type="entry name" value="FN3_sf"/>
</dbReference>
<dbReference type="CDD" id="cd00063">
    <property type="entry name" value="FN3"/>
    <property type="match status" value="2"/>
</dbReference>
<name>A0A2P4UE37_9ACTN</name>
<proteinExistence type="predicted"/>
<evidence type="ECO:0000256" key="1">
    <source>
        <dbReference type="ARBA" id="ARBA00022737"/>
    </source>
</evidence>
<organism evidence="6 7">
    <name type="scientific">Actinomadura rubteroloni</name>
    <dbReference type="NCBI Taxonomy" id="1926885"/>
    <lineage>
        <taxon>Bacteria</taxon>
        <taxon>Bacillati</taxon>
        <taxon>Actinomycetota</taxon>
        <taxon>Actinomycetes</taxon>
        <taxon>Streptosporangiales</taxon>
        <taxon>Thermomonosporaceae</taxon>
        <taxon>Actinomadura</taxon>
    </lineage>
</organism>
<feature type="domain" description="Fibronectin type-III" evidence="5">
    <location>
        <begin position="602"/>
        <end position="686"/>
    </location>
</feature>
<dbReference type="SUPFAM" id="SSF49265">
    <property type="entry name" value="Fibronectin type III"/>
    <property type="match status" value="2"/>
</dbReference>
<keyword evidence="1" id="KW-0677">Repeat</keyword>
<gene>
    <name evidence="6" type="ORF">BTM25_44440</name>
</gene>
<keyword evidence="3" id="KW-0119">Carbohydrate metabolism</keyword>
<dbReference type="InterPro" id="IPR013783">
    <property type="entry name" value="Ig-like_fold"/>
</dbReference>
<dbReference type="Pfam" id="PF00041">
    <property type="entry name" value="fn3"/>
    <property type="match status" value="1"/>
</dbReference>
<comment type="caution">
    <text evidence="6">The sequence shown here is derived from an EMBL/GenBank/DDBJ whole genome shotgun (WGS) entry which is preliminary data.</text>
</comment>
<dbReference type="PANTHER" id="PTHR46708:SF2">
    <property type="entry name" value="FIBRONECTIN TYPE-III DOMAIN-CONTAINING PROTEIN"/>
    <property type="match status" value="1"/>
</dbReference>
<evidence type="ECO:0000256" key="2">
    <source>
        <dbReference type="ARBA" id="ARBA00023295"/>
    </source>
</evidence>
<keyword evidence="2" id="KW-0326">Glycosidase</keyword>
<protein>
    <submittedName>
        <fullName evidence="6">Fibronectin type III domain protein</fullName>
    </submittedName>
</protein>
<accession>A0A2P4UE37</accession>
<dbReference type="InterPro" id="IPR003961">
    <property type="entry name" value="FN3_dom"/>
</dbReference>
<dbReference type="SUPFAM" id="SSF63825">
    <property type="entry name" value="YWTD domain"/>
    <property type="match status" value="1"/>
</dbReference>
<reference evidence="6 7" key="1">
    <citation type="journal article" date="2017" name="Chemistry">
        <title>Isolation, Biosynthesis and Chemical Modifications of Rubterolones A-F: Rare Tropolone Alkaloids from Actinomadura sp. 5-2.</title>
        <authorList>
            <person name="Guo H."/>
            <person name="Benndorf R."/>
            <person name="Leichnitz D."/>
            <person name="Klassen J.L."/>
            <person name="Vollmers J."/>
            <person name="Gorls H."/>
            <person name="Steinacker M."/>
            <person name="Weigel C."/>
            <person name="Dahse H.M."/>
            <person name="Kaster A.K."/>
            <person name="de Beer Z.W."/>
            <person name="Poulsen M."/>
            <person name="Beemelmanns C."/>
        </authorList>
    </citation>
    <scope>NUCLEOTIDE SEQUENCE [LARGE SCALE GENOMIC DNA]</scope>
    <source>
        <strain evidence="6 7">5-2</strain>
    </source>
</reference>
<feature type="region of interest" description="Disordered" evidence="4">
    <location>
        <begin position="365"/>
        <end position="453"/>
    </location>
</feature>
<evidence type="ECO:0000256" key="4">
    <source>
        <dbReference type="SAM" id="MobiDB-lite"/>
    </source>
</evidence>
<dbReference type="EMBL" id="MTBP01000003">
    <property type="protein sequence ID" value="POM23291.1"/>
    <property type="molecule type" value="Genomic_DNA"/>
</dbReference>
<evidence type="ECO:0000313" key="7">
    <source>
        <dbReference type="Proteomes" id="UP000242367"/>
    </source>
</evidence>
<dbReference type="PANTHER" id="PTHR46708">
    <property type="entry name" value="TENASCIN"/>
    <property type="match status" value="1"/>
</dbReference>
<evidence type="ECO:0000259" key="5">
    <source>
        <dbReference type="PROSITE" id="PS50853"/>
    </source>
</evidence>
<sequence length="782" mass="80018">MLRGLLRRDRLSGQVAVGAVGLLLVAALVYGVGRAGATYRVSDVGAWLGATAKGLVVHANGLAGRIDGKAALPAARGHAITVVQDGRTVLLVDETTGVVSRVDPSQLKVEQGRDLGAAGIQVVIGGGRAYTVDAVHGTVQRIDPVTLAASGPVTNLTPPLGRAGVDATGRLWVPVPQSGHLVPFTDGKPGTPVTAGRPGGGLGLTIAAGTPVAVDSENATATIVRPEGPRTIKLPSAVRAAGAGGVRLPATAESLTVPLLAARGELTLLDTGTGTVASVGLAVPRHRLGEPQVLGPRVYIPDESAGALLVYDYAARHAEKPIPVSGRSGPLEVFVKDGMLWANDPDGSTAVSLDQDGSIKHISKYDDKVAGGARKPLPAPGGGGGNGDPRPGDRPVRPLRPGDPPSAPRAVDPQGDAGTITVTFQSSDFGRVRPDGYVLRGPAGGPVPGASPAQVPQGGDYRFTVGGLQCGRPYSFQITVRYTDPRTHRQRNGASARFTSGACKEPAAPQNVQADPGNGTVAVAFDPGADAAAVTGYVLTDDAGTPFPGVKPLGTNAAHRFQVTGLSCSRDYTFRVAAKYTSGGRSAQALSETSATARPCTAPGQVTGFRATGVNHGASLSWNPAPGYDVGYRITANGATYTTTGTSYSLTGLTNDRQYDVTIVALNGAGEATPAHATADLAVAPHARTYNGHNNEYTSTILHTGPSTGDPRAGTFPKNFTGPVTVLCQASGTSVTDDNDPNLKSSVWDKIDYNGVKWVSDLYVNTPGSNAGQFSSTLWSCS</sequence>
<evidence type="ECO:0000313" key="6">
    <source>
        <dbReference type="EMBL" id="POM23291.1"/>
    </source>
</evidence>
<dbReference type="PROSITE" id="PS50853">
    <property type="entry name" value="FN3"/>
    <property type="match status" value="2"/>
</dbReference>
<dbReference type="GO" id="GO:0016798">
    <property type="term" value="F:hydrolase activity, acting on glycosyl bonds"/>
    <property type="evidence" value="ECO:0007669"/>
    <property type="project" value="UniProtKB-KW"/>
</dbReference>
<dbReference type="GO" id="GO:0000272">
    <property type="term" value="P:polysaccharide catabolic process"/>
    <property type="evidence" value="ECO:0007669"/>
    <property type="project" value="UniProtKB-KW"/>
</dbReference>
<keyword evidence="2" id="KW-0378">Hydrolase</keyword>
<dbReference type="InterPro" id="IPR015943">
    <property type="entry name" value="WD40/YVTN_repeat-like_dom_sf"/>
</dbReference>
<keyword evidence="3" id="KW-0624">Polysaccharide degradation</keyword>
<feature type="domain" description="Fibronectin type-III" evidence="5">
    <location>
        <begin position="404"/>
        <end position="506"/>
    </location>
</feature>
<dbReference type="Gene3D" id="2.60.40.10">
    <property type="entry name" value="Immunoglobulins"/>
    <property type="match status" value="2"/>
</dbReference>
<dbReference type="SMART" id="SM00060">
    <property type="entry name" value="FN3"/>
    <property type="match status" value="3"/>
</dbReference>
<evidence type="ECO:0000256" key="3">
    <source>
        <dbReference type="ARBA" id="ARBA00023326"/>
    </source>
</evidence>
<dbReference type="AlphaFoldDB" id="A0A2P4UE37"/>
<dbReference type="Gene3D" id="2.130.10.10">
    <property type="entry name" value="YVTN repeat-like/Quinoprotein amine dehydrogenase"/>
    <property type="match status" value="1"/>
</dbReference>
<dbReference type="Proteomes" id="UP000242367">
    <property type="component" value="Unassembled WGS sequence"/>
</dbReference>